<organism evidence="3 4">
    <name type="scientific">Musa acuminata subsp. malaccensis</name>
    <name type="common">Wild banana</name>
    <name type="synonym">Musa malaccensis</name>
    <dbReference type="NCBI Taxonomy" id="214687"/>
    <lineage>
        <taxon>Eukaryota</taxon>
        <taxon>Viridiplantae</taxon>
        <taxon>Streptophyta</taxon>
        <taxon>Embryophyta</taxon>
        <taxon>Tracheophyta</taxon>
        <taxon>Spermatophyta</taxon>
        <taxon>Magnoliopsida</taxon>
        <taxon>Liliopsida</taxon>
        <taxon>Zingiberales</taxon>
        <taxon>Musaceae</taxon>
        <taxon>Musa</taxon>
    </lineage>
</organism>
<evidence type="ECO:0000313" key="3">
    <source>
        <dbReference type="EnsemblPlants" id="Ma06_p07920.5"/>
    </source>
</evidence>
<dbReference type="AlphaFoldDB" id="A0A804JDV0"/>
<dbReference type="Proteomes" id="UP000012960">
    <property type="component" value="Unplaced"/>
</dbReference>
<dbReference type="EnsemblPlants" id="Ma06_t07920.5">
    <property type="protein sequence ID" value="Ma06_p07920.5"/>
    <property type="gene ID" value="Ma06_g07920"/>
</dbReference>
<dbReference type="InterPro" id="IPR025852">
    <property type="entry name" value="SM_dom_ATX"/>
</dbReference>
<proteinExistence type="predicted"/>
<feature type="compositionally biased region" description="Polar residues" evidence="1">
    <location>
        <begin position="1"/>
        <end position="12"/>
    </location>
</feature>
<dbReference type="EnsemblPlants" id="Ma06_t07920.4">
    <property type="protein sequence ID" value="Ma06_p07920.4"/>
    <property type="gene ID" value="Ma06_g07920"/>
</dbReference>
<feature type="region of interest" description="Disordered" evidence="1">
    <location>
        <begin position="284"/>
        <end position="312"/>
    </location>
</feature>
<dbReference type="GO" id="GO:0034063">
    <property type="term" value="P:stress granule assembly"/>
    <property type="evidence" value="ECO:0000318"/>
    <property type="project" value="GO_Central"/>
</dbReference>
<feature type="domain" description="LsmAD" evidence="2">
    <location>
        <begin position="214"/>
        <end position="285"/>
    </location>
</feature>
<dbReference type="InParanoid" id="A0A804JDV0"/>
<feature type="compositionally biased region" description="Polar residues" evidence="1">
    <location>
        <begin position="388"/>
        <end position="414"/>
    </location>
</feature>
<dbReference type="GeneID" id="103987108"/>
<evidence type="ECO:0000256" key="1">
    <source>
        <dbReference type="SAM" id="MobiDB-lite"/>
    </source>
</evidence>
<dbReference type="OrthoDB" id="2275718at2759"/>
<dbReference type="Gramene" id="Ma06_t07920.2">
    <property type="protein sequence ID" value="Ma06_p07920.2"/>
    <property type="gene ID" value="Ma06_g07920"/>
</dbReference>
<accession>A0A804JDV0</accession>
<name>A0A804JDV0_MUSAM</name>
<keyword evidence="4" id="KW-1185">Reference proteome</keyword>
<dbReference type="InterPro" id="IPR045117">
    <property type="entry name" value="ATXN2-like"/>
</dbReference>
<dbReference type="EnsemblPlants" id="Ma06_t07920.3">
    <property type="protein sequence ID" value="Ma06_p07920.3"/>
    <property type="gene ID" value="Ma06_g07920"/>
</dbReference>
<dbReference type="CDD" id="cd00600">
    <property type="entry name" value="Sm_like"/>
    <property type="match status" value="1"/>
</dbReference>
<dbReference type="RefSeq" id="XP_009403582.1">
    <property type="nucleotide sequence ID" value="XM_009405307.2"/>
</dbReference>
<dbReference type="GO" id="GO:0010494">
    <property type="term" value="C:cytoplasmic stress granule"/>
    <property type="evidence" value="ECO:0000318"/>
    <property type="project" value="GO_Central"/>
</dbReference>
<dbReference type="SMART" id="SM01272">
    <property type="entry name" value="LsmAD"/>
    <property type="match status" value="1"/>
</dbReference>
<dbReference type="Gene3D" id="2.30.30.100">
    <property type="match status" value="1"/>
</dbReference>
<sequence length="584" mass="64207">MNSQQGRPSANGYNHRRVDTVTGSRMDSKMQSRKSAFPSFGSSNGIKAGRVTSPSRDRLTYVLTCLVGHRVEVHVKNGSIISGIFHATNADKDFEIVLKMAQVVNDGSVREQKSVHDTIKTPQPMIIPARELVQVLAKDVSLSSDEFTSGHAREKRKDLMIDSVISHSHHMEMERQLAPWMPDEDDPDCPELDNIFDGTLDRNWDQFETNETLFGVKSTFNEELYTTKLERGPQMKELERAASRIAREIEGEETHDFHLAEERGFYSHDDFGLDEESKYSAVRREANDSGFREKKKSGNEAQASYVETQATSSSVDEEMDLHFLADKDLGLSSVNHNTELMSNSISWSSPSLDVDIRLDANQIKDQVGKECMAIQESQASDDKHLSTESEGLSLSATLSDPSSCNQGNIITEPSDSPVLGKLPAASKPIDPPIRLGGSAEHACADSALSHPCLSPSSSCGSLSSDKSTLNPNAKEFKLNPNAKSFTPLSSMRLHTAVSDGSIYYPSNATAVPHMHGLPIGVGVGPSFGHQPVLYNPQAAPMQSSQAYVHPSGPMYGQQMIVGQPPQFYYVQSYPPEMPQKGRKF</sequence>
<feature type="region of interest" description="Disordered" evidence="1">
    <location>
        <begin position="376"/>
        <end position="433"/>
    </location>
</feature>
<dbReference type="InterPro" id="IPR009604">
    <property type="entry name" value="LsmAD_domain"/>
</dbReference>
<dbReference type="EnsemblPlants" id="Ma06_t07920.2">
    <property type="protein sequence ID" value="Ma06_p07920.2"/>
    <property type="gene ID" value="Ma06_g07920"/>
</dbReference>
<dbReference type="Gramene" id="Ma06_t07920.4">
    <property type="protein sequence ID" value="Ma06_p07920.4"/>
    <property type="gene ID" value="Ma06_g07920"/>
</dbReference>
<dbReference type="Gramene" id="Ma06_t07920.1">
    <property type="protein sequence ID" value="Ma06_p07920.1"/>
    <property type="gene ID" value="Ma06_g07920"/>
</dbReference>
<protein>
    <recommendedName>
        <fullName evidence="2">LsmAD domain-containing protein</fullName>
    </recommendedName>
</protein>
<dbReference type="PANTHER" id="PTHR12854">
    <property type="entry name" value="ATAXIN 2-RELATED"/>
    <property type="match status" value="1"/>
</dbReference>
<evidence type="ECO:0000259" key="2">
    <source>
        <dbReference type="SMART" id="SM01272"/>
    </source>
</evidence>
<dbReference type="PANTHER" id="PTHR12854:SF7">
    <property type="entry name" value="ATAXIN-2 HOMOLOG"/>
    <property type="match status" value="1"/>
</dbReference>
<dbReference type="GO" id="GO:0003729">
    <property type="term" value="F:mRNA binding"/>
    <property type="evidence" value="ECO:0000318"/>
    <property type="project" value="GO_Central"/>
</dbReference>
<dbReference type="Pfam" id="PF14438">
    <property type="entry name" value="SM-ATX"/>
    <property type="match status" value="1"/>
</dbReference>
<feature type="region of interest" description="Disordered" evidence="1">
    <location>
        <begin position="1"/>
        <end position="51"/>
    </location>
</feature>
<feature type="compositionally biased region" description="Polar residues" evidence="1">
    <location>
        <begin position="299"/>
        <end position="312"/>
    </location>
</feature>
<dbReference type="RefSeq" id="XP_009403584.1">
    <property type="nucleotide sequence ID" value="XM_009405309.2"/>
</dbReference>
<feature type="compositionally biased region" description="Basic and acidic residues" evidence="1">
    <location>
        <begin position="284"/>
        <end position="298"/>
    </location>
</feature>
<evidence type="ECO:0000313" key="4">
    <source>
        <dbReference type="Proteomes" id="UP000012960"/>
    </source>
</evidence>
<dbReference type="RefSeq" id="XP_009403585.1">
    <property type="nucleotide sequence ID" value="XM_009405310.2"/>
</dbReference>
<dbReference type="EnsemblPlants" id="Ma06_t07920.6">
    <property type="protein sequence ID" value="Ma06_p07920.6"/>
    <property type="gene ID" value="Ma06_g07920"/>
</dbReference>
<dbReference type="GeneID" id="135582148"/>
<dbReference type="FunCoup" id="A0A804JDV0">
    <property type="interactions" value="1144"/>
</dbReference>
<dbReference type="Gramene" id="Ma06_t07920.6">
    <property type="protein sequence ID" value="Ma06_p07920.6"/>
    <property type="gene ID" value="Ma06_g07920"/>
</dbReference>
<dbReference type="Pfam" id="PF06741">
    <property type="entry name" value="LsmAD"/>
    <property type="match status" value="1"/>
</dbReference>
<dbReference type="FunFam" id="2.30.30.100:FF:000054">
    <property type="entry name" value="Polyadenylate-binding protein-interacting protein 3"/>
    <property type="match status" value="1"/>
</dbReference>
<dbReference type="Gramene" id="Ma06_t07920.3">
    <property type="protein sequence ID" value="Ma06_p07920.3"/>
    <property type="gene ID" value="Ma06_g07920"/>
</dbReference>
<dbReference type="EnsemblPlants" id="Ma06_t07920.1">
    <property type="protein sequence ID" value="Ma06_p07920.1"/>
    <property type="gene ID" value="Ma06_g07920"/>
</dbReference>
<dbReference type="OMA" id="QPMVYNA"/>
<dbReference type="Gramene" id="Ma06_t07920.5">
    <property type="protein sequence ID" value="Ma06_p07920.5"/>
    <property type="gene ID" value="Ma06_g07920"/>
</dbReference>
<reference evidence="3" key="1">
    <citation type="submission" date="2021-05" db="UniProtKB">
        <authorList>
            <consortium name="EnsemblPlants"/>
        </authorList>
    </citation>
    <scope>IDENTIFICATION</scope>
    <source>
        <strain evidence="3">subsp. malaccensis</strain>
    </source>
</reference>